<dbReference type="SUPFAM" id="SSF46955">
    <property type="entry name" value="Putative DNA-binding domain"/>
    <property type="match status" value="1"/>
</dbReference>
<sequence>MASGRPVTTGELTKELGLSVRTVQRYRREGWISPVLVAQGQHARWDIDQVKEQLRVMAEKFRDAAGREQAPRPVRRGR</sequence>
<dbReference type="Proteomes" id="UP001597114">
    <property type="component" value="Unassembled WGS sequence"/>
</dbReference>
<evidence type="ECO:0000313" key="2">
    <source>
        <dbReference type="Proteomes" id="UP001597114"/>
    </source>
</evidence>
<dbReference type="GO" id="GO:0003677">
    <property type="term" value="F:DNA binding"/>
    <property type="evidence" value="ECO:0007669"/>
    <property type="project" value="UniProtKB-KW"/>
</dbReference>
<dbReference type="RefSeq" id="WP_344725587.1">
    <property type="nucleotide sequence ID" value="NZ_BAAAUS010000034.1"/>
</dbReference>
<reference evidence="2" key="1">
    <citation type="journal article" date="2019" name="Int. J. Syst. Evol. Microbiol.">
        <title>The Global Catalogue of Microorganisms (GCM) 10K type strain sequencing project: providing services to taxonomists for standard genome sequencing and annotation.</title>
        <authorList>
            <consortium name="The Broad Institute Genomics Platform"/>
            <consortium name="The Broad Institute Genome Sequencing Center for Infectious Disease"/>
            <person name="Wu L."/>
            <person name="Ma J."/>
        </authorList>
    </citation>
    <scope>NUCLEOTIDE SEQUENCE [LARGE SCALE GENOMIC DNA]</scope>
    <source>
        <strain evidence="2">CCM 7043</strain>
    </source>
</reference>
<evidence type="ECO:0000313" key="1">
    <source>
        <dbReference type="EMBL" id="MFD1516702.1"/>
    </source>
</evidence>
<proteinExistence type="predicted"/>
<gene>
    <name evidence="1" type="ORF">ACFSJD_04335</name>
</gene>
<comment type="caution">
    <text evidence="1">The sequence shown here is derived from an EMBL/GenBank/DDBJ whole genome shotgun (WGS) entry which is preliminary data.</text>
</comment>
<protein>
    <submittedName>
        <fullName evidence="1">MerR family DNA-binding transcriptional regulator</fullName>
    </submittedName>
</protein>
<accession>A0ABW4EP00</accession>
<name>A0ABW4EP00_9PSEU</name>
<organism evidence="1 2">
    <name type="scientific">Pseudonocardia yunnanensis</name>
    <dbReference type="NCBI Taxonomy" id="58107"/>
    <lineage>
        <taxon>Bacteria</taxon>
        <taxon>Bacillati</taxon>
        <taxon>Actinomycetota</taxon>
        <taxon>Actinomycetes</taxon>
        <taxon>Pseudonocardiales</taxon>
        <taxon>Pseudonocardiaceae</taxon>
        <taxon>Pseudonocardia</taxon>
    </lineage>
</organism>
<keyword evidence="1" id="KW-0238">DNA-binding</keyword>
<dbReference type="InterPro" id="IPR009061">
    <property type="entry name" value="DNA-bd_dom_put_sf"/>
</dbReference>
<dbReference type="Gene3D" id="1.10.1660.10">
    <property type="match status" value="1"/>
</dbReference>
<dbReference type="EMBL" id="JBHUCO010000005">
    <property type="protein sequence ID" value="MFD1516702.1"/>
    <property type="molecule type" value="Genomic_DNA"/>
</dbReference>
<keyword evidence="2" id="KW-1185">Reference proteome</keyword>